<keyword evidence="2" id="KW-1185">Reference proteome</keyword>
<sequence>MILLYWLMARWALVVHPEVRDWLHEVRKTDRATAALVGQAIQHVVDGRDVRSSTGSKEAGCTT</sequence>
<evidence type="ECO:0000313" key="2">
    <source>
        <dbReference type="Proteomes" id="UP000199013"/>
    </source>
</evidence>
<dbReference type="EMBL" id="FLUV01001254">
    <property type="protein sequence ID" value="SBW22682.1"/>
    <property type="molecule type" value="Genomic_DNA"/>
</dbReference>
<dbReference type="Proteomes" id="UP000199013">
    <property type="component" value="Unassembled WGS sequence"/>
</dbReference>
<protein>
    <submittedName>
        <fullName evidence="1">Uncharacterized protein</fullName>
    </submittedName>
</protein>
<evidence type="ECO:0000313" key="1">
    <source>
        <dbReference type="EMBL" id="SBW22682.1"/>
    </source>
</evidence>
<organism evidence="1 2">
    <name type="scientific">Candidatus Protofrankia californiensis</name>
    <dbReference type="NCBI Taxonomy" id="1839754"/>
    <lineage>
        <taxon>Bacteria</taxon>
        <taxon>Bacillati</taxon>
        <taxon>Actinomycetota</taxon>
        <taxon>Actinomycetes</taxon>
        <taxon>Frankiales</taxon>
        <taxon>Frankiaceae</taxon>
        <taxon>Protofrankia</taxon>
    </lineage>
</organism>
<name>A0A1C3NYN2_9ACTN</name>
<reference evidence="2" key="1">
    <citation type="submission" date="2016-02" db="EMBL/GenBank/DDBJ databases">
        <authorList>
            <person name="Wibberg D."/>
        </authorList>
    </citation>
    <scope>NUCLEOTIDE SEQUENCE [LARGE SCALE GENOMIC DNA]</scope>
</reference>
<accession>A0A1C3NYN2</accession>
<gene>
    <name evidence="1" type="ORF">FDG2_2974</name>
</gene>
<proteinExistence type="predicted"/>
<dbReference type="AlphaFoldDB" id="A0A1C3NYN2"/>